<dbReference type="Proteomes" id="UP001152320">
    <property type="component" value="Chromosome 2"/>
</dbReference>
<feature type="transmembrane region" description="Helical" evidence="9">
    <location>
        <begin position="223"/>
        <end position="247"/>
    </location>
</feature>
<dbReference type="InterPro" id="IPR017452">
    <property type="entry name" value="GPCR_Rhodpsn_7TM"/>
</dbReference>
<feature type="domain" description="G-protein coupled receptors family 1 profile" evidence="10">
    <location>
        <begin position="20"/>
        <end position="279"/>
    </location>
</feature>
<evidence type="ECO:0000256" key="1">
    <source>
        <dbReference type="ARBA" id="ARBA00004370"/>
    </source>
</evidence>
<dbReference type="GO" id="GO:0009755">
    <property type="term" value="P:hormone-mediated signaling pathway"/>
    <property type="evidence" value="ECO:0007669"/>
    <property type="project" value="TreeGrafter"/>
</dbReference>
<evidence type="ECO:0000256" key="4">
    <source>
        <dbReference type="ARBA" id="ARBA00022737"/>
    </source>
</evidence>
<feature type="transmembrane region" description="Helical" evidence="9">
    <location>
        <begin position="259"/>
        <end position="281"/>
    </location>
</feature>
<protein>
    <recommendedName>
        <fullName evidence="10">G-protein coupled receptors family 1 profile domain-containing protein</fullName>
    </recommendedName>
</protein>
<evidence type="ECO:0000259" key="10">
    <source>
        <dbReference type="PROSITE" id="PS50262"/>
    </source>
</evidence>
<keyword evidence="2" id="KW-0433">Leucine-rich repeat</keyword>
<keyword evidence="6 9" id="KW-0472">Membrane</keyword>
<dbReference type="PRINTS" id="PR00237">
    <property type="entry name" value="GPCRRHODOPSN"/>
</dbReference>
<dbReference type="GO" id="GO:0007189">
    <property type="term" value="P:adenylate cyclase-activating G protein-coupled receptor signaling pathway"/>
    <property type="evidence" value="ECO:0007669"/>
    <property type="project" value="TreeGrafter"/>
</dbReference>
<feature type="transmembrane region" description="Helical" evidence="9">
    <location>
        <begin position="74"/>
        <end position="92"/>
    </location>
</feature>
<keyword evidence="7" id="KW-0297">G-protein coupled receptor</keyword>
<dbReference type="FunFam" id="1.20.1070.10:FF:000333">
    <property type="entry name" value="Relaxin receptor 1"/>
    <property type="match status" value="1"/>
</dbReference>
<feature type="compositionally biased region" description="Low complexity" evidence="8">
    <location>
        <begin position="330"/>
        <end position="339"/>
    </location>
</feature>
<name>A0A9Q1HJ76_HOLLE</name>
<dbReference type="PROSITE" id="PS50262">
    <property type="entry name" value="G_PROTEIN_RECEP_F1_2"/>
    <property type="match status" value="1"/>
</dbReference>
<dbReference type="PROSITE" id="PS00237">
    <property type="entry name" value="G_PROTEIN_RECEP_F1_1"/>
    <property type="match status" value="1"/>
</dbReference>
<evidence type="ECO:0000256" key="6">
    <source>
        <dbReference type="ARBA" id="ARBA00023136"/>
    </source>
</evidence>
<dbReference type="Gene3D" id="1.20.1070.10">
    <property type="entry name" value="Rhodopsin 7-helix transmembrane proteins"/>
    <property type="match status" value="1"/>
</dbReference>
<dbReference type="Pfam" id="PF00001">
    <property type="entry name" value="7tm_1"/>
    <property type="match status" value="1"/>
</dbReference>
<reference evidence="11" key="1">
    <citation type="submission" date="2021-10" db="EMBL/GenBank/DDBJ databases">
        <title>Tropical sea cucumber genome reveals ecological adaptation and Cuvierian tubules defense mechanism.</title>
        <authorList>
            <person name="Chen T."/>
        </authorList>
    </citation>
    <scope>NUCLEOTIDE SEQUENCE</scope>
    <source>
        <strain evidence="11">Nanhai2018</strain>
        <tissue evidence="11">Muscle</tissue>
    </source>
</reference>
<keyword evidence="4" id="KW-0677">Repeat</keyword>
<keyword evidence="12" id="KW-1185">Reference proteome</keyword>
<dbReference type="GO" id="GO:0008528">
    <property type="term" value="F:G protein-coupled peptide receptor activity"/>
    <property type="evidence" value="ECO:0007669"/>
    <property type="project" value="TreeGrafter"/>
</dbReference>
<proteinExistence type="inferred from homology"/>
<feature type="transmembrane region" description="Helical" evidence="9">
    <location>
        <begin position="128"/>
        <end position="151"/>
    </location>
</feature>
<dbReference type="AlphaFoldDB" id="A0A9Q1HJ76"/>
<keyword evidence="7" id="KW-0675">Receptor</keyword>
<dbReference type="OrthoDB" id="6022531at2759"/>
<dbReference type="GO" id="GO:0005886">
    <property type="term" value="C:plasma membrane"/>
    <property type="evidence" value="ECO:0007669"/>
    <property type="project" value="TreeGrafter"/>
</dbReference>
<evidence type="ECO:0000256" key="9">
    <source>
        <dbReference type="SAM" id="Phobius"/>
    </source>
</evidence>
<evidence type="ECO:0000256" key="5">
    <source>
        <dbReference type="ARBA" id="ARBA00022989"/>
    </source>
</evidence>
<evidence type="ECO:0000313" key="12">
    <source>
        <dbReference type="Proteomes" id="UP001152320"/>
    </source>
</evidence>
<feature type="region of interest" description="Disordered" evidence="8">
    <location>
        <begin position="309"/>
        <end position="339"/>
    </location>
</feature>
<feature type="transmembrane region" description="Helical" evidence="9">
    <location>
        <begin position="9"/>
        <end position="29"/>
    </location>
</feature>
<sequence>MRSVPLRIFMWILGFSALLGNVTVIVWRFREKEKNTIQSFLILNLAISDCLMGVYMIIIASADAHFRDVYIYKASQWLGSLMCSLAGILAVVSSEVSVFILTVISLDRFLCIVFPFGRVRLSQKGSRVIIACGWTCGILLAVLPVMNISYFGDAYYGHSSVCLAIPLDDNRSEGWEFSITVFLGLNFACLLAIAGCYIAIIIVSKRSSRSIRSSKTLANDIRLASKTAMIVTTDMFCWLPIVILGTLGTTGAINIPSVVYAWTAVFILPINSSINPYLYTFSSMRRAKPKKVSGSGTYYETYRMPCDCNSAKSTESPKISRKWMQGTPGVSSSSVSTGR</sequence>
<dbReference type="InterPro" id="IPR000276">
    <property type="entry name" value="GPCR_Rhodpsn"/>
</dbReference>
<dbReference type="SUPFAM" id="SSF81321">
    <property type="entry name" value="Family A G protein-coupled receptor-like"/>
    <property type="match status" value="1"/>
</dbReference>
<comment type="caution">
    <text evidence="11">The sequence shown here is derived from an EMBL/GenBank/DDBJ whole genome shotgun (WGS) entry which is preliminary data.</text>
</comment>
<dbReference type="PANTHER" id="PTHR24372:SF77">
    <property type="entry name" value="G-PROTEIN COUPLED RECEPTORS FAMILY 1 PROFILE DOMAIN-CONTAINING PROTEIN"/>
    <property type="match status" value="1"/>
</dbReference>
<dbReference type="EMBL" id="JAIZAY010000002">
    <property type="protein sequence ID" value="KAJ8046996.1"/>
    <property type="molecule type" value="Genomic_DNA"/>
</dbReference>
<feature type="transmembrane region" description="Helical" evidence="9">
    <location>
        <begin position="177"/>
        <end position="203"/>
    </location>
</feature>
<comment type="subcellular location">
    <subcellularLocation>
        <location evidence="1">Membrane</location>
    </subcellularLocation>
</comment>
<evidence type="ECO:0000256" key="8">
    <source>
        <dbReference type="SAM" id="MobiDB-lite"/>
    </source>
</evidence>
<evidence type="ECO:0000256" key="7">
    <source>
        <dbReference type="RuleBase" id="RU000688"/>
    </source>
</evidence>
<feature type="transmembrane region" description="Helical" evidence="9">
    <location>
        <begin position="41"/>
        <end position="62"/>
    </location>
</feature>
<keyword evidence="7" id="KW-0807">Transducer</keyword>
<accession>A0A9Q1HJ76</accession>
<dbReference type="PANTHER" id="PTHR24372">
    <property type="entry name" value="GLYCOPROTEIN HORMONE RECEPTOR"/>
    <property type="match status" value="1"/>
</dbReference>
<comment type="similarity">
    <text evidence="7">Belongs to the G-protein coupled receptor 1 family.</text>
</comment>
<evidence type="ECO:0000313" key="11">
    <source>
        <dbReference type="EMBL" id="KAJ8046996.1"/>
    </source>
</evidence>
<gene>
    <name evidence="11" type="ORF">HOLleu_05862</name>
</gene>
<evidence type="ECO:0000256" key="3">
    <source>
        <dbReference type="ARBA" id="ARBA00022692"/>
    </source>
</evidence>
<organism evidence="11 12">
    <name type="scientific">Holothuria leucospilota</name>
    <name type="common">Black long sea cucumber</name>
    <name type="synonym">Mertensiothuria leucospilota</name>
    <dbReference type="NCBI Taxonomy" id="206669"/>
    <lineage>
        <taxon>Eukaryota</taxon>
        <taxon>Metazoa</taxon>
        <taxon>Echinodermata</taxon>
        <taxon>Eleutherozoa</taxon>
        <taxon>Echinozoa</taxon>
        <taxon>Holothuroidea</taxon>
        <taxon>Aspidochirotacea</taxon>
        <taxon>Aspidochirotida</taxon>
        <taxon>Holothuriidae</taxon>
        <taxon>Holothuria</taxon>
    </lineage>
</organism>
<keyword evidence="5 9" id="KW-1133">Transmembrane helix</keyword>
<keyword evidence="3 7" id="KW-0812">Transmembrane</keyword>
<evidence type="ECO:0000256" key="2">
    <source>
        <dbReference type="ARBA" id="ARBA00022614"/>
    </source>
</evidence>